<name>A0A4S4A715_9RHOO</name>
<comment type="similarity">
    <text evidence="2">Belongs to the transposase 11 family.</text>
</comment>
<evidence type="ECO:0000256" key="5">
    <source>
        <dbReference type="ARBA" id="ARBA00023172"/>
    </source>
</evidence>
<dbReference type="EMBL" id="SSOD01000038">
    <property type="protein sequence ID" value="THF54477.1"/>
    <property type="molecule type" value="Genomic_DNA"/>
</dbReference>
<organism evidence="8 9">
    <name type="scientific">Pseudothauera rhizosphaerae</name>
    <dbReference type="NCBI Taxonomy" id="2565932"/>
    <lineage>
        <taxon>Bacteria</taxon>
        <taxon>Pseudomonadati</taxon>
        <taxon>Pseudomonadota</taxon>
        <taxon>Betaproteobacteria</taxon>
        <taxon>Rhodocyclales</taxon>
        <taxon>Zoogloeaceae</taxon>
        <taxon>Pseudothauera</taxon>
    </lineage>
</organism>
<evidence type="ECO:0000259" key="6">
    <source>
        <dbReference type="Pfam" id="PF01609"/>
    </source>
</evidence>
<keyword evidence="3" id="KW-0815">Transposition</keyword>
<dbReference type="OrthoDB" id="9774608at2"/>
<evidence type="ECO:0000256" key="4">
    <source>
        <dbReference type="ARBA" id="ARBA00023125"/>
    </source>
</evidence>
<sequence>MQSSFSELEYAAKKKQTRRDRFLAEIDAVTPWSALVAEIEPFYPKGEGRGRPPIGVGRMLRMYVAQQCFGLSDEGIEDALYDSQAIRGFVGVDLAREAAPDATTLLKFRRLLETHGLTCKIFEVIKTHLAEKGLMMREGTIVDATLIAAPPSTKNRAKARDPEMHQTKKGNQWYFGMKAHIGVDAESGLVHAVVATAANTSDVSQTHKLLHGEETEVLGDAGYQGVEKRKENRDNKATWHVAMKRSKRKALPANRLGKLLDKLERAKASIRAKVEHPFHVVKNLFKHKKTRYRGLAKNEAQLFALFGLANLFLARRPLLALQARGAS</sequence>
<dbReference type="GO" id="GO:0004803">
    <property type="term" value="F:transposase activity"/>
    <property type="evidence" value="ECO:0007669"/>
    <property type="project" value="InterPro"/>
</dbReference>
<keyword evidence="4" id="KW-0238">DNA-binding</keyword>
<evidence type="ECO:0000256" key="2">
    <source>
        <dbReference type="ARBA" id="ARBA00010075"/>
    </source>
</evidence>
<evidence type="ECO:0000313" key="9">
    <source>
        <dbReference type="Proteomes" id="UP000307956"/>
    </source>
</evidence>
<gene>
    <name evidence="8" type="ORF">E6O51_21645</name>
</gene>
<keyword evidence="9" id="KW-1185">Reference proteome</keyword>
<dbReference type="PANTHER" id="PTHR35604">
    <property type="entry name" value="TRANSPOSASE INSH FOR INSERTION SEQUENCE ELEMENT IS5A-RELATED"/>
    <property type="match status" value="1"/>
</dbReference>
<dbReference type="PANTHER" id="PTHR35604:SF2">
    <property type="entry name" value="TRANSPOSASE INSH FOR INSERTION SEQUENCE ELEMENT IS5A-RELATED"/>
    <property type="match status" value="1"/>
</dbReference>
<keyword evidence="5" id="KW-0233">DNA recombination</keyword>
<evidence type="ECO:0000259" key="7">
    <source>
        <dbReference type="Pfam" id="PF05598"/>
    </source>
</evidence>
<feature type="domain" description="Transposase IS4-like" evidence="6">
    <location>
        <begin position="137"/>
        <end position="311"/>
    </location>
</feature>
<dbReference type="NCBIfam" id="NF033581">
    <property type="entry name" value="transpos_IS5_4"/>
    <property type="match status" value="1"/>
</dbReference>
<dbReference type="InterPro" id="IPR047959">
    <property type="entry name" value="Transpos_IS5"/>
</dbReference>
<comment type="caution">
    <text evidence="8">The sequence shown here is derived from an EMBL/GenBank/DDBJ whole genome shotgun (WGS) entry which is preliminary data.</text>
</comment>
<dbReference type="GO" id="GO:0006313">
    <property type="term" value="P:DNA transposition"/>
    <property type="evidence" value="ECO:0007669"/>
    <property type="project" value="InterPro"/>
</dbReference>
<dbReference type="Proteomes" id="UP000307956">
    <property type="component" value="Unassembled WGS sequence"/>
</dbReference>
<evidence type="ECO:0000256" key="1">
    <source>
        <dbReference type="ARBA" id="ARBA00003544"/>
    </source>
</evidence>
<dbReference type="Pfam" id="PF05598">
    <property type="entry name" value="DUF772"/>
    <property type="match status" value="1"/>
</dbReference>
<reference evidence="8 9" key="1">
    <citation type="submission" date="2019-04" db="EMBL/GenBank/DDBJ databases">
        <title>Azoarcus rhizosphaerae sp. nov. isolated from rhizosphere of Ficus religiosa.</title>
        <authorList>
            <person name="Lin S.-Y."/>
            <person name="Hameed A."/>
            <person name="Hsu Y.-H."/>
            <person name="Young C.-C."/>
        </authorList>
    </citation>
    <scope>NUCLEOTIDE SEQUENCE [LARGE SCALE GENOMIC DNA]</scope>
    <source>
        <strain evidence="8 9">CC-YHH848</strain>
    </source>
</reference>
<dbReference type="RefSeq" id="WP_136387107.1">
    <property type="nucleotide sequence ID" value="NZ_SSOD01000038.1"/>
</dbReference>
<accession>A0A4S4A715</accession>
<feature type="domain" description="Transposase InsH N-terminal" evidence="7">
    <location>
        <begin position="14"/>
        <end position="110"/>
    </location>
</feature>
<dbReference type="Pfam" id="PF01609">
    <property type="entry name" value="DDE_Tnp_1"/>
    <property type="match status" value="1"/>
</dbReference>
<dbReference type="GO" id="GO:0003677">
    <property type="term" value="F:DNA binding"/>
    <property type="evidence" value="ECO:0007669"/>
    <property type="project" value="UniProtKB-KW"/>
</dbReference>
<dbReference type="InterPro" id="IPR008490">
    <property type="entry name" value="Transposase_InsH_N"/>
</dbReference>
<protein>
    <submittedName>
        <fullName evidence="8">IS5 family transposase</fullName>
    </submittedName>
</protein>
<proteinExistence type="inferred from homology"/>
<dbReference type="InterPro" id="IPR002559">
    <property type="entry name" value="Transposase_11"/>
</dbReference>
<evidence type="ECO:0000313" key="8">
    <source>
        <dbReference type="EMBL" id="THF54477.1"/>
    </source>
</evidence>
<evidence type="ECO:0000256" key="3">
    <source>
        <dbReference type="ARBA" id="ARBA00022578"/>
    </source>
</evidence>
<dbReference type="AlphaFoldDB" id="A0A4S4A715"/>
<comment type="function">
    <text evidence="1">Involved in the transposition of the insertion sequence IS5.</text>
</comment>